<name>A0A434A7M1_9FLAO</name>
<sequence length="344" mass="39917">MRIGFNPNKDKIKHTNDFFHQVVIPVYIPDQEGYFKDSFKILDYCLESLFKTIHPKTYITIVNNGSHIIISEYLNRLQKKGKIHEVIHSTNIGKPNSIIKGIAGHNFTFITIADSDVLFLNDWQKESYNVFEQFPKTGAVCPTPSSRSLKNHTFNIWFELLFSKSLFFTKVKNPEALKAFAASVGNPKIYNEIHLQKYLTVSNQDFKAVVGAGHFITTYRKEVFEKSDMKHSGFMLGGETEGKLLDFPVVKKGMWRLSTADNYAYHLGNVEEDWMRETFEQIKPNDFFPQEPIVLRKIKSSKLAFLLKYKLFARIITQKKIWYYCLKLKGLSKTEAIQYDQKHG</sequence>
<comment type="caution">
    <text evidence="2">The sequence shown here is derived from an EMBL/GenBank/DDBJ whole genome shotgun (WGS) entry which is preliminary data.</text>
</comment>
<dbReference type="InterPro" id="IPR029044">
    <property type="entry name" value="Nucleotide-diphossugar_trans"/>
</dbReference>
<organism evidence="2 3">
    <name type="scientific">Flavobacterium cupreum</name>
    <dbReference type="NCBI Taxonomy" id="2133766"/>
    <lineage>
        <taxon>Bacteria</taxon>
        <taxon>Pseudomonadati</taxon>
        <taxon>Bacteroidota</taxon>
        <taxon>Flavobacteriia</taxon>
        <taxon>Flavobacteriales</taxon>
        <taxon>Flavobacteriaceae</taxon>
        <taxon>Flavobacterium</taxon>
    </lineage>
</organism>
<accession>A0A434A7M1</accession>
<gene>
    <name evidence="2" type="ORF">D0817_11250</name>
</gene>
<dbReference type="InterPro" id="IPR001173">
    <property type="entry name" value="Glyco_trans_2-like"/>
</dbReference>
<dbReference type="CDD" id="cd00761">
    <property type="entry name" value="Glyco_tranf_GTA_type"/>
    <property type="match status" value="1"/>
</dbReference>
<feature type="domain" description="Glycosyltransferase 2-like" evidence="1">
    <location>
        <begin position="39"/>
        <end position="159"/>
    </location>
</feature>
<dbReference type="RefSeq" id="WP_127338465.1">
    <property type="nucleotide sequence ID" value="NZ_QWDM01000006.1"/>
</dbReference>
<keyword evidence="2" id="KW-0808">Transferase</keyword>
<dbReference type="OrthoDB" id="1116632at2"/>
<dbReference type="EMBL" id="QWDM01000006">
    <property type="protein sequence ID" value="RUT70383.1"/>
    <property type="molecule type" value="Genomic_DNA"/>
</dbReference>
<dbReference type="GO" id="GO:0016740">
    <property type="term" value="F:transferase activity"/>
    <property type="evidence" value="ECO:0007669"/>
    <property type="project" value="UniProtKB-KW"/>
</dbReference>
<protein>
    <submittedName>
        <fullName evidence="2">Glycosyltransferase family 2 protein</fullName>
    </submittedName>
</protein>
<dbReference type="Pfam" id="PF00535">
    <property type="entry name" value="Glycos_transf_2"/>
    <property type="match status" value="1"/>
</dbReference>
<proteinExistence type="predicted"/>
<reference evidence="3" key="1">
    <citation type="journal article" date="2019" name="Syst. Appl. Microbiol.">
        <title>Flavobacterium circumlabens sp. nov. and Flavobacterium cupreum sp. nov., two psychrotrophic species isolated from Antarctic environmental samples.</title>
        <authorList>
            <person name="Kralova S."/>
            <person name="Busse H.-J."/>
            <person name="Svec P."/>
            <person name="Maslanova I."/>
            <person name="Stankova E."/>
            <person name="Bartak M."/>
            <person name="Sedlacek I."/>
        </authorList>
    </citation>
    <scope>NUCLEOTIDE SEQUENCE [LARGE SCALE GENOMIC DNA]</scope>
    <source>
        <strain evidence="3">CCM 8825</strain>
    </source>
</reference>
<dbReference type="Gene3D" id="3.90.550.10">
    <property type="entry name" value="Spore Coat Polysaccharide Biosynthesis Protein SpsA, Chain A"/>
    <property type="match status" value="1"/>
</dbReference>
<evidence type="ECO:0000259" key="1">
    <source>
        <dbReference type="Pfam" id="PF00535"/>
    </source>
</evidence>
<evidence type="ECO:0000313" key="2">
    <source>
        <dbReference type="EMBL" id="RUT70383.1"/>
    </source>
</evidence>
<keyword evidence="3" id="KW-1185">Reference proteome</keyword>
<evidence type="ECO:0000313" key="3">
    <source>
        <dbReference type="Proteomes" id="UP000288102"/>
    </source>
</evidence>
<dbReference type="AlphaFoldDB" id="A0A434A7M1"/>
<dbReference type="SUPFAM" id="SSF53448">
    <property type="entry name" value="Nucleotide-diphospho-sugar transferases"/>
    <property type="match status" value="1"/>
</dbReference>
<dbReference type="Proteomes" id="UP000288102">
    <property type="component" value="Unassembled WGS sequence"/>
</dbReference>